<name>A0A9D4SUZ2_RHISA</name>
<evidence type="ECO:0000313" key="2">
    <source>
        <dbReference type="Proteomes" id="UP000821837"/>
    </source>
</evidence>
<dbReference type="AlphaFoldDB" id="A0A9D4SUZ2"/>
<dbReference type="EMBL" id="JABSTV010001251">
    <property type="protein sequence ID" value="KAH7951803.1"/>
    <property type="molecule type" value="Genomic_DNA"/>
</dbReference>
<comment type="caution">
    <text evidence="1">The sequence shown here is derived from an EMBL/GenBank/DDBJ whole genome shotgun (WGS) entry which is preliminary data.</text>
</comment>
<evidence type="ECO:0000313" key="1">
    <source>
        <dbReference type="EMBL" id="KAH7951803.1"/>
    </source>
</evidence>
<organism evidence="1 2">
    <name type="scientific">Rhipicephalus sanguineus</name>
    <name type="common">Brown dog tick</name>
    <name type="synonym">Ixodes sanguineus</name>
    <dbReference type="NCBI Taxonomy" id="34632"/>
    <lineage>
        <taxon>Eukaryota</taxon>
        <taxon>Metazoa</taxon>
        <taxon>Ecdysozoa</taxon>
        <taxon>Arthropoda</taxon>
        <taxon>Chelicerata</taxon>
        <taxon>Arachnida</taxon>
        <taxon>Acari</taxon>
        <taxon>Parasitiformes</taxon>
        <taxon>Ixodida</taxon>
        <taxon>Ixodoidea</taxon>
        <taxon>Ixodidae</taxon>
        <taxon>Rhipicephalinae</taxon>
        <taxon>Rhipicephalus</taxon>
        <taxon>Rhipicephalus</taxon>
    </lineage>
</organism>
<dbReference type="Proteomes" id="UP000821837">
    <property type="component" value="Chromosome 5"/>
</dbReference>
<sequence>MSLESLGVICDSVATSGTNFCGTAYVLRNSMVAFCYGNQLRFWVAPFLEAAHLGLEARVSGMVAGGV</sequence>
<accession>A0A9D4SUZ2</accession>
<reference evidence="1" key="1">
    <citation type="journal article" date="2020" name="Cell">
        <title>Large-Scale Comparative Analyses of Tick Genomes Elucidate Their Genetic Diversity and Vector Capacities.</title>
        <authorList>
            <consortium name="Tick Genome and Microbiome Consortium (TIGMIC)"/>
            <person name="Jia N."/>
            <person name="Wang J."/>
            <person name="Shi W."/>
            <person name="Du L."/>
            <person name="Sun Y."/>
            <person name="Zhan W."/>
            <person name="Jiang J.F."/>
            <person name="Wang Q."/>
            <person name="Zhang B."/>
            <person name="Ji P."/>
            <person name="Bell-Sakyi L."/>
            <person name="Cui X.M."/>
            <person name="Yuan T.T."/>
            <person name="Jiang B.G."/>
            <person name="Yang W.F."/>
            <person name="Lam T.T."/>
            <person name="Chang Q.C."/>
            <person name="Ding S.J."/>
            <person name="Wang X.J."/>
            <person name="Zhu J.G."/>
            <person name="Ruan X.D."/>
            <person name="Zhao L."/>
            <person name="Wei J.T."/>
            <person name="Ye R.Z."/>
            <person name="Que T.C."/>
            <person name="Du C.H."/>
            <person name="Zhou Y.H."/>
            <person name="Cheng J.X."/>
            <person name="Dai P.F."/>
            <person name="Guo W.B."/>
            <person name="Han X.H."/>
            <person name="Huang E.J."/>
            <person name="Li L.F."/>
            <person name="Wei W."/>
            <person name="Gao Y.C."/>
            <person name="Liu J.Z."/>
            <person name="Shao H.Z."/>
            <person name="Wang X."/>
            <person name="Wang C.C."/>
            <person name="Yang T.C."/>
            <person name="Huo Q.B."/>
            <person name="Li W."/>
            <person name="Chen H.Y."/>
            <person name="Chen S.E."/>
            <person name="Zhou L.G."/>
            <person name="Ni X.B."/>
            <person name="Tian J.H."/>
            <person name="Sheng Y."/>
            <person name="Liu T."/>
            <person name="Pan Y.S."/>
            <person name="Xia L.Y."/>
            <person name="Li J."/>
            <person name="Zhao F."/>
            <person name="Cao W.C."/>
        </authorList>
    </citation>
    <scope>NUCLEOTIDE SEQUENCE</scope>
    <source>
        <strain evidence="1">Rsan-2018</strain>
    </source>
</reference>
<reference evidence="1" key="2">
    <citation type="submission" date="2021-09" db="EMBL/GenBank/DDBJ databases">
        <authorList>
            <person name="Jia N."/>
            <person name="Wang J."/>
            <person name="Shi W."/>
            <person name="Du L."/>
            <person name="Sun Y."/>
            <person name="Zhan W."/>
            <person name="Jiang J."/>
            <person name="Wang Q."/>
            <person name="Zhang B."/>
            <person name="Ji P."/>
            <person name="Sakyi L.B."/>
            <person name="Cui X."/>
            <person name="Yuan T."/>
            <person name="Jiang B."/>
            <person name="Yang W."/>
            <person name="Lam T.T.-Y."/>
            <person name="Chang Q."/>
            <person name="Ding S."/>
            <person name="Wang X."/>
            <person name="Zhu J."/>
            <person name="Ruan X."/>
            <person name="Zhao L."/>
            <person name="Wei J."/>
            <person name="Que T."/>
            <person name="Du C."/>
            <person name="Cheng J."/>
            <person name="Dai P."/>
            <person name="Han X."/>
            <person name="Huang E."/>
            <person name="Gao Y."/>
            <person name="Liu J."/>
            <person name="Shao H."/>
            <person name="Ye R."/>
            <person name="Li L."/>
            <person name="Wei W."/>
            <person name="Wang X."/>
            <person name="Wang C."/>
            <person name="Huo Q."/>
            <person name="Li W."/>
            <person name="Guo W."/>
            <person name="Chen H."/>
            <person name="Chen S."/>
            <person name="Zhou L."/>
            <person name="Zhou L."/>
            <person name="Ni X."/>
            <person name="Tian J."/>
            <person name="Zhou Y."/>
            <person name="Sheng Y."/>
            <person name="Liu T."/>
            <person name="Pan Y."/>
            <person name="Xia L."/>
            <person name="Li J."/>
            <person name="Zhao F."/>
            <person name="Cao W."/>
        </authorList>
    </citation>
    <scope>NUCLEOTIDE SEQUENCE</scope>
    <source>
        <strain evidence="1">Rsan-2018</strain>
        <tissue evidence="1">Larvae</tissue>
    </source>
</reference>
<protein>
    <submittedName>
        <fullName evidence="1">Uncharacterized protein</fullName>
    </submittedName>
</protein>
<keyword evidence="2" id="KW-1185">Reference proteome</keyword>
<gene>
    <name evidence="1" type="ORF">HPB52_013229</name>
</gene>
<proteinExistence type="predicted"/>